<proteinExistence type="predicted"/>
<dbReference type="RefSeq" id="WP_344306447.1">
    <property type="nucleotide sequence ID" value="NZ_BAAANY010000001.1"/>
</dbReference>
<evidence type="ECO:0000313" key="1">
    <source>
        <dbReference type="EMBL" id="GAA1657251.1"/>
    </source>
</evidence>
<accession>A0ABN2FRC3</accession>
<keyword evidence="2" id="KW-1185">Reference proteome</keyword>
<reference evidence="1 2" key="1">
    <citation type="journal article" date="2019" name="Int. J. Syst. Evol. Microbiol.">
        <title>The Global Catalogue of Microorganisms (GCM) 10K type strain sequencing project: providing services to taxonomists for standard genome sequencing and annotation.</title>
        <authorList>
            <consortium name="The Broad Institute Genomics Platform"/>
            <consortium name="The Broad Institute Genome Sequencing Center for Infectious Disease"/>
            <person name="Wu L."/>
            <person name="Ma J."/>
        </authorList>
    </citation>
    <scope>NUCLEOTIDE SEQUENCE [LARGE SCALE GENOMIC DNA]</scope>
    <source>
        <strain evidence="1 2">JCM 14718</strain>
    </source>
</reference>
<evidence type="ECO:0000313" key="2">
    <source>
        <dbReference type="Proteomes" id="UP001500618"/>
    </source>
</evidence>
<dbReference type="EMBL" id="BAAANY010000001">
    <property type="protein sequence ID" value="GAA1657251.1"/>
    <property type="molecule type" value="Genomic_DNA"/>
</dbReference>
<dbReference type="Proteomes" id="UP001500618">
    <property type="component" value="Unassembled WGS sequence"/>
</dbReference>
<sequence>MTYIAPPPLALPVRRPAPDRGLVTDLDPDVLPRQAVPAGRPGPPLRTLSTDPGWAERLIAEYTQPGDLVVNLDGITALAAAAGRLGRRSINIAATEAHLNALCRLRESALPGTRRAIMRVGFVRPEKVAAILTEDMSRVTDRATLVVASTRRADPADRTGLLPAIRAVLRPSGYLATVRVPATPATHTAAQAADPHAPMPRGSVIVVALRNQLPVVEPPTSG</sequence>
<name>A0ABN2FRC3_9ACTN</name>
<organism evidence="1 2">
    <name type="scientific">Fodinicola feengrottensis</name>
    <dbReference type="NCBI Taxonomy" id="435914"/>
    <lineage>
        <taxon>Bacteria</taxon>
        <taxon>Bacillati</taxon>
        <taxon>Actinomycetota</taxon>
        <taxon>Actinomycetes</taxon>
        <taxon>Mycobacteriales</taxon>
        <taxon>Fodinicola</taxon>
    </lineage>
</organism>
<protein>
    <submittedName>
        <fullName evidence="1">Uncharacterized protein</fullName>
    </submittedName>
</protein>
<comment type="caution">
    <text evidence="1">The sequence shown here is derived from an EMBL/GenBank/DDBJ whole genome shotgun (WGS) entry which is preliminary data.</text>
</comment>
<gene>
    <name evidence="1" type="ORF">GCM10009765_03460</name>
</gene>